<dbReference type="EMBL" id="BAAAHU010000030">
    <property type="protein sequence ID" value="GAA1011258.1"/>
    <property type="molecule type" value="Genomic_DNA"/>
</dbReference>
<accession>A0ABP4DJC8</accession>
<evidence type="ECO:0000313" key="2">
    <source>
        <dbReference type="Proteomes" id="UP001501072"/>
    </source>
</evidence>
<sequence length="138" mass="15543">MSDRTFLELSLEELEGDRWPDPPADATGLVKAVHRLRRRPIGSLAAHELRRLIGQDVGLQWLLPLAIEILRETAPEEAEEGFYDDDLLSAVLTRDPEVWAAAPEMAREVKEILATLQDLSPYIQSEAEEFLRSLPGDL</sequence>
<protein>
    <submittedName>
        <fullName evidence="1">Uncharacterized protein</fullName>
    </submittedName>
</protein>
<dbReference type="Pfam" id="PF18616">
    <property type="entry name" value="CdiI_3"/>
    <property type="match status" value="1"/>
</dbReference>
<dbReference type="CDD" id="cd20691">
    <property type="entry name" value="CdiI_EC536-like"/>
    <property type="match status" value="1"/>
</dbReference>
<dbReference type="RefSeq" id="WP_067397473.1">
    <property type="nucleotide sequence ID" value="NZ_BAAAHU010000030.1"/>
</dbReference>
<keyword evidence="2" id="KW-1185">Reference proteome</keyword>
<reference evidence="2" key="1">
    <citation type="journal article" date="2019" name="Int. J. Syst. Evol. Microbiol.">
        <title>The Global Catalogue of Microorganisms (GCM) 10K type strain sequencing project: providing services to taxonomists for standard genome sequencing and annotation.</title>
        <authorList>
            <consortium name="The Broad Institute Genomics Platform"/>
            <consortium name="The Broad Institute Genome Sequencing Center for Infectious Disease"/>
            <person name="Wu L."/>
            <person name="Ma J."/>
        </authorList>
    </citation>
    <scope>NUCLEOTIDE SEQUENCE [LARGE SCALE GENOMIC DNA]</scope>
    <source>
        <strain evidence="2">JCM 11269</strain>
    </source>
</reference>
<proteinExistence type="predicted"/>
<name>A0ABP4DJC8_9ACTN</name>
<gene>
    <name evidence="1" type="ORF">GCM10009564_31640</name>
</gene>
<organism evidence="1 2">
    <name type="scientific">Streptomyces thermogriseus</name>
    <dbReference type="NCBI Taxonomy" id="75292"/>
    <lineage>
        <taxon>Bacteria</taxon>
        <taxon>Bacillati</taxon>
        <taxon>Actinomycetota</taxon>
        <taxon>Actinomycetes</taxon>
        <taxon>Kitasatosporales</taxon>
        <taxon>Streptomycetaceae</taxon>
        <taxon>Streptomyces</taxon>
    </lineage>
</organism>
<dbReference type="InterPro" id="IPR040547">
    <property type="entry name" value="CdiI"/>
</dbReference>
<evidence type="ECO:0000313" key="1">
    <source>
        <dbReference type="EMBL" id="GAA1011258.1"/>
    </source>
</evidence>
<dbReference type="Proteomes" id="UP001501072">
    <property type="component" value="Unassembled WGS sequence"/>
</dbReference>
<comment type="caution">
    <text evidence="1">The sequence shown here is derived from an EMBL/GenBank/DDBJ whole genome shotgun (WGS) entry which is preliminary data.</text>
</comment>